<dbReference type="PANTHER" id="PTHR24020">
    <property type="entry name" value="COLLAGEN ALPHA"/>
    <property type="match status" value="1"/>
</dbReference>
<gene>
    <name evidence="3" type="ORF">BaRGS_00038502</name>
</gene>
<dbReference type="InterPro" id="IPR002035">
    <property type="entry name" value="VWF_A"/>
</dbReference>
<dbReference type="CDD" id="cd01450">
    <property type="entry name" value="vWFA_subfamily_ECM"/>
    <property type="match status" value="1"/>
</dbReference>
<dbReference type="AlphaFoldDB" id="A0ABD0J610"/>
<accession>A0ABD0J610</accession>
<dbReference type="PANTHER" id="PTHR24020:SF20">
    <property type="entry name" value="PH DOMAIN-CONTAINING PROTEIN"/>
    <property type="match status" value="1"/>
</dbReference>
<evidence type="ECO:0000259" key="2">
    <source>
        <dbReference type="PROSITE" id="PS50234"/>
    </source>
</evidence>
<dbReference type="EMBL" id="JACVVK020000624">
    <property type="protein sequence ID" value="KAK7462092.1"/>
    <property type="molecule type" value="Genomic_DNA"/>
</dbReference>
<dbReference type="InterPro" id="IPR050525">
    <property type="entry name" value="ECM_Assembly_Org"/>
</dbReference>
<evidence type="ECO:0000313" key="3">
    <source>
        <dbReference type="EMBL" id="KAK7462092.1"/>
    </source>
</evidence>
<evidence type="ECO:0000256" key="1">
    <source>
        <dbReference type="SAM" id="SignalP"/>
    </source>
</evidence>
<dbReference type="Gene3D" id="3.40.50.410">
    <property type="entry name" value="von Willebrand factor, type A domain"/>
    <property type="match status" value="1"/>
</dbReference>
<evidence type="ECO:0000313" key="4">
    <source>
        <dbReference type="Proteomes" id="UP001519460"/>
    </source>
</evidence>
<dbReference type="Pfam" id="PF00092">
    <property type="entry name" value="VWA"/>
    <property type="match status" value="1"/>
</dbReference>
<protein>
    <recommendedName>
        <fullName evidence="2">VWFA domain-containing protein</fullName>
    </recommendedName>
</protein>
<dbReference type="PROSITE" id="PS50234">
    <property type="entry name" value="VWFA"/>
    <property type="match status" value="1"/>
</dbReference>
<feature type="chain" id="PRO_5044789052" description="VWFA domain-containing protein" evidence="1">
    <location>
        <begin position="18"/>
        <end position="264"/>
    </location>
</feature>
<dbReference type="InterPro" id="IPR036465">
    <property type="entry name" value="vWFA_dom_sf"/>
</dbReference>
<dbReference type="Proteomes" id="UP001519460">
    <property type="component" value="Unassembled WGS sequence"/>
</dbReference>
<keyword evidence="1" id="KW-0732">Signal</keyword>
<dbReference type="PRINTS" id="PR00453">
    <property type="entry name" value="VWFADOMAIN"/>
</dbReference>
<proteinExistence type="predicted"/>
<feature type="domain" description="VWFA" evidence="2">
    <location>
        <begin position="28"/>
        <end position="201"/>
    </location>
</feature>
<dbReference type="SUPFAM" id="SSF53300">
    <property type="entry name" value="vWA-like"/>
    <property type="match status" value="1"/>
</dbReference>
<name>A0ABD0J610_9CAEN</name>
<organism evidence="3 4">
    <name type="scientific">Batillaria attramentaria</name>
    <dbReference type="NCBI Taxonomy" id="370345"/>
    <lineage>
        <taxon>Eukaryota</taxon>
        <taxon>Metazoa</taxon>
        <taxon>Spiralia</taxon>
        <taxon>Lophotrochozoa</taxon>
        <taxon>Mollusca</taxon>
        <taxon>Gastropoda</taxon>
        <taxon>Caenogastropoda</taxon>
        <taxon>Sorbeoconcha</taxon>
        <taxon>Cerithioidea</taxon>
        <taxon>Batillariidae</taxon>
        <taxon>Batillaria</taxon>
    </lineage>
</organism>
<keyword evidence="4" id="KW-1185">Reference proteome</keyword>
<reference evidence="3 4" key="1">
    <citation type="journal article" date="2023" name="Sci. Data">
        <title>Genome assembly of the Korean intertidal mud-creeper Batillaria attramentaria.</title>
        <authorList>
            <person name="Patra A.K."/>
            <person name="Ho P.T."/>
            <person name="Jun S."/>
            <person name="Lee S.J."/>
            <person name="Kim Y."/>
            <person name="Won Y.J."/>
        </authorList>
    </citation>
    <scope>NUCLEOTIDE SEQUENCE [LARGE SCALE GENOMIC DNA]</scope>
    <source>
        <strain evidence="3">Wonlab-2016</strain>
    </source>
</reference>
<feature type="signal peptide" evidence="1">
    <location>
        <begin position="1"/>
        <end position="17"/>
    </location>
</feature>
<sequence length="264" mass="28606">MWLFLAAMSAMNRLSNTQQQPICDSVFDLVFVLPGSNSLAREDFHAITNFVASEIQDLPVSEDQIQVGVVVFASSVGDTISITGNEPQLLADLAKLQQTDKTDSGTGTHLAIERALRLLQNSRPNIPDAIVIIITDGATDEPTATNDQVQIAVGRGVLIFAIGIGWSISMEDLISLAAGRTDRVFLAENANVLLETLCEQTSREATSQHTQHDYVNMATPEDTTSSSTAHNHATDDAMQNNYESLQIGQDNDANIYNSLQITSK</sequence>
<comment type="caution">
    <text evidence="3">The sequence shown here is derived from an EMBL/GenBank/DDBJ whole genome shotgun (WGS) entry which is preliminary data.</text>
</comment>
<dbReference type="SMART" id="SM00327">
    <property type="entry name" value="VWA"/>
    <property type="match status" value="1"/>
</dbReference>